<proteinExistence type="predicted"/>
<keyword evidence="1" id="KW-1133">Transmembrane helix</keyword>
<sequence length="598" mass="70038">MKKALKELLYRVNKTKGLYLTLLYVALAVLFLTVDLAIQDFLYWYPSLIPELEKITIGIMGESVVFLSIFRIFFYICIFLLIASWFVGLIIEFAKIIAAFIVAVMVFAPLGLFKIDVAFSTYTFSISLILNIFFWLYVLIRIINIGLDLYRYKSDLSLEKEYLRKVDEGFREIQPSKKRVSRSIIKRIFKEPYEYSWLDSEYEIPKLKSDDQFLFTEWMPHRTKYVTSVREKSHNFLVLYIYVSIYAVIVFFFEDGMTAPIDATVRAFSVPIMIYFILGFRSVAKLAKAGVLILFYMFLIIPLFQTGIITANGIFYIYYFYLLLYIFHIIELLFFNPPEFINGIINGFVPPIDPTNIEVANEVTGIVLGNFFTIAGIICVFFELTIWFFIVRRKKSALILSNKNIFIRDKIRTSRVNDVKCALLLLLNPANPKNYRNALKKLQYNRLSAIDSGMYDYGKMPFEALVRVKAKRAVPIYQLIFFVFLFFVFLLIVISQIIDRAALYNIAGNFVFVLLVLIPLITQRKKLHLYNIRLKFDRSKVRGPWIYGHPYTTIEFKDVTGAFVDYFLQYCDPSIIHEKITFKRKKELRKVRDGFLTD</sequence>
<feature type="transmembrane region" description="Helical" evidence="1">
    <location>
        <begin position="236"/>
        <end position="253"/>
    </location>
</feature>
<feature type="transmembrane region" description="Helical" evidence="1">
    <location>
        <begin position="316"/>
        <end position="335"/>
    </location>
</feature>
<keyword evidence="1" id="KW-0472">Membrane</keyword>
<protein>
    <submittedName>
        <fullName evidence="2">Uncharacterized protein</fullName>
    </submittedName>
</protein>
<accession>A0A0F9QX63</accession>
<feature type="transmembrane region" description="Helical" evidence="1">
    <location>
        <begin position="504"/>
        <end position="522"/>
    </location>
</feature>
<name>A0A0F9QX63_9ZZZZ</name>
<gene>
    <name evidence="2" type="ORF">LCGC14_0721910</name>
</gene>
<feature type="transmembrane region" description="Helical" evidence="1">
    <location>
        <begin position="96"/>
        <end position="115"/>
    </location>
</feature>
<feature type="transmembrane region" description="Helical" evidence="1">
    <location>
        <begin position="371"/>
        <end position="391"/>
    </location>
</feature>
<feature type="transmembrane region" description="Helical" evidence="1">
    <location>
        <begin position="476"/>
        <end position="498"/>
    </location>
</feature>
<organism evidence="2">
    <name type="scientific">marine sediment metagenome</name>
    <dbReference type="NCBI Taxonomy" id="412755"/>
    <lineage>
        <taxon>unclassified sequences</taxon>
        <taxon>metagenomes</taxon>
        <taxon>ecological metagenomes</taxon>
    </lineage>
</organism>
<dbReference type="EMBL" id="LAZR01001640">
    <property type="protein sequence ID" value="KKN41567.1"/>
    <property type="molecule type" value="Genomic_DNA"/>
</dbReference>
<feature type="transmembrane region" description="Helical" evidence="1">
    <location>
        <begin position="21"/>
        <end position="45"/>
    </location>
</feature>
<evidence type="ECO:0000313" key="2">
    <source>
        <dbReference type="EMBL" id="KKN41567.1"/>
    </source>
</evidence>
<keyword evidence="1" id="KW-0812">Transmembrane</keyword>
<feature type="transmembrane region" description="Helical" evidence="1">
    <location>
        <begin position="121"/>
        <end position="143"/>
    </location>
</feature>
<evidence type="ECO:0000256" key="1">
    <source>
        <dbReference type="SAM" id="Phobius"/>
    </source>
</evidence>
<comment type="caution">
    <text evidence="2">The sequence shown here is derived from an EMBL/GenBank/DDBJ whole genome shotgun (WGS) entry which is preliminary data.</text>
</comment>
<feature type="transmembrane region" description="Helical" evidence="1">
    <location>
        <begin position="65"/>
        <end position="89"/>
    </location>
</feature>
<feature type="transmembrane region" description="Helical" evidence="1">
    <location>
        <begin position="273"/>
        <end position="304"/>
    </location>
</feature>
<reference evidence="2" key="1">
    <citation type="journal article" date="2015" name="Nature">
        <title>Complex archaea that bridge the gap between prokaryotes and eukaryotes.</title>
        <authorList>
            <person name="Spang A."/>
            <person name="Saw J.H."/>
            <person name="Jorgensen S.L."/>
            <person name="Zaremba-Niedzwiedzka K."/>
            <person name="Martijn J."/>
            <person name="Lind A.E."/>
            <person name="van Eijk R."/>
            <person name="Schleper C."/>
            <person name="Guy L."/>
            <person name="Ettema T.J."/>
        </authorList>
    </citation>
    <scope>NUCLEOTIDE SEQUENCE</scope>
</reference>
<dbReference type="AlphaFoldDB" id="A0A0F9QX63"/>